<accession>G4TV91</accession>
<dbReference type="eggNOG" id="KOG3764">
    <property type="taxonomic scope" value="Eukaryota"/>
</dbReference>
<feature type="transmembrane region" description="Helical" evidence="7">
    <location>
        <begin position="127"/>
        <end position="148"/>
    </location>
</feature>
<keyword evidence="2" id="KW-0813">Transport</keyword>
<feature type="domain" description="Major facilitator superfamily (MFS) profile" evidence="8">
    <location>
        <begin position="1"/>
        <end position="383"/>
    </location>
</feature>
<dbReference type="STRING" id="1109443.G4TV91"/>
<dbReference type="CDD" id="cd17325">
    <property type="entry name" value="MFS_MdtG_SLC18_like"/>
    <property type="match status" value="1"/>
</dbReference>
<evidence type="ECO:0000256" key="4">
    <source>
        <dbReference type="ARBA" id="ARBA00022989"/>
    </source>
</evidence>
<evidence type="ECO:0000256" key="5">
    <source>
        <dbReference type="ARBA" id="ARBA00023136"/>
    </source>
</evidence>
<dbReference type="InterPro" id="IPR036259">
    <property type="entry name" value="MFS_trans_sf"/>
</dbReference>
<feature type="transmembrane region" description="Helical" evidence="7">
    <location>
        <begin position="357"/>
        <end position="379"/>
    </location>
</feature>
<keyword evidence="10" id="KW-1185">Reference proteome</keyword>
<protein>
    <recommendedName>
        <fullName evidence="8">Major facilitator superfamily (MFS) profile domain-containing protein</fullName>
    </recommendedName>
</protein>
<dbReference type="EMBL" id="CAFZ01000416">
    <property type="protein sequence ID" value="CCA75234.1"/>
    <property type="molecule type" value="Genomic_DNA"/>
</dbReference>
<evidence type="ECO:0000313" key="10">
    <source>
        <dbReference type="Proteomes" id="UP000007148"/>
    </source>
</evidence>
<feature type="region of interest" description="Disordered" evidence="6">
    <location>
        <begin position="389"/>
        <end position="439"/>
    </location>
</feature>
<dbReference type="HOGENOM" id="CLU_001265_51_2_1"/>
<dbReference type="OrthoDB" id="440553at2759"/>
<dbReference type="Pfam" id="PF07690">
    <property type="entry name" value="MFS_1"/>
    <property type="match status" value="1"/>
</dbReference>
<dbReference type="SUPFAM" id="SSF103473">
    <property type="entry name" value="MFS general substrate transporter"/>
    <property type="match status" value="1"/>
</dbReference>
<feature type="transmembrane region" description="Helical" evidence="7">
    <location>
        <begin position="100"/>
        <end position="121"/>
    </location>
</feature>
<keyword evidence="4 7" id="KW-1133">Transmembrane helix</keyword>
<evidence type="ECO:0000259" key="8">
    <source>
        <dbReference type="PROSITE" id="PS50850"/>
    </source>
</evidence>
<dbReference type="PROSITE" id="PS50850">
    <property type="entry name" value="MFS"/>
    <property type="match status" value="1"/>
</dbReference>
<feature type="transmembrane region" description="Helical" evidence="7">
    <location>
        <begin position="261"/>
        <end position="281"/>
    </location>
</feature>
<comment type="subcellular location">
    <subcellularLocation>
        <location evidence="1">Membrane</location>
        <topology evidence="1">Multi-pass membrane protein</topology>
    </subcellularLocation>
</comment>
<organism evidence="9 10">
    <name type="scientific">Serendipita indica (strain DSM 11827)</name>
    <name type="common">Root endophyte fungus</name>
    <name type="synonym">Piriformospora indica</name>
    <dbReference type="NCBI Taxonomy" id="1109443"/>
    <lineage>
        <taxon>Eukaryota</taxon>
        <taxon>Fungi</taxon>
        <taxon>Dikarya</taxon>
        <taxon>Basidiomycota</taxon>
        <taxon>Agaricomycotina</taxon>
        <taxon>Agaricomycetes</taxon>
        <taxon>Sebacinales</taxon>
        <taxon>Serendipitaceae</taxon>
        <taxon>Serendipita</taxon>
    </lineage>
</organism>
<dbReference type="FunCoup" id="G4TV91">
    <property type="interactions" value="2"/>
</dbReference>
<keyword evidence="3 7" id="KW-0812">Transmembrane</keyword>
<sequence>MGYKSVSALTGWLLVAYSLGLVVATPPLAYFAERYWSRQTPLVLSLLLLIGSQVMFMEAPIYAVMVIARVIQGVSSAVVWVVSFSLLCDTVPESHLGRQLGIVMSGLTLGFLVSPPLGGVLDEKMGYRAPFILGMCVCVVDLVGRLLLIEKDQARKWETPPPEQQVEDGVERPQSIPPQRSRSQLSVLKVISRLMRSKRAFIAFFNTFIYGITFTLNEPTLPLRLQDVYGFASLKVGIIYLAAVVPSLFSTPIAGWISDKIGVELVTFCSLLLSAPWWVVMAIRGPLALLIASLALADFFLAAVVTPLTADLAAVAREIDGIGYAHVFGAFNFCYAVASSIGPLIGGQIYSHVRNGWTVLMGLSAGMMVLAAFASAYGAGERPLLGRIFGEKAQPKPDEEKSGTPRALSGEMTQTSQPAAIELQNEGTALTSEPVRSKE</sequence>
<dbReference type="GO" id="GO:0016020">
    <property type="term" value="C:membrane"/>
    <property type="evidence" value="ECO:0007669"/>
    <property type="project" value="UniProtKB-SubCell"/>
</dbReference>
<dbReference type="PANTHER" id="PTHR23506">
    <property type="entry name" value="GH10249P"/>
    <property type="match status" value="1"/>
</dbReference>
<evidence type="ECO:0000313" key="9">
    <source>
        <dbReference type="EMBL" id="CCA75234.1"/>
    </source>
</evidence>
<feature type="transmembrane region" description="Helical" evidence="7">
    <location>
        <begin position="70"/>
        <end position="88"/>
    </location>
</feature>
<gene>
    <name evidence="9" type="ORF">PIIN_09218</name>
</gene>
<feature type="transmembrane region" description="Helical" evidence="7">
    <location>
        <begin position="228"/>
        <end position="249"/>
    </location>
</feature>
<evidence type="ECO:0000256" key="7">
    <source>
        <dbReference type="SAM" id="Phobius"/>
    </source>
</evidence>
<dbReference type="AlphaFoldDB" id="G4TV91"/>
<comment type="caution">
    <text evidence="9">The sequence shown here is derived from an EMBL/GenBank/DDBJ whole genome shotgun (WGS) entry which is preliminary data.</text>
</comment>
<evidence type="ECO:0000256" key="3">
    <source>
        <dbReference type="ARBA" id="ARBA00022692"/>
    </source>
</evidence>
<dbReference type="InterPro" id="IPR050930">
    <property type="entry name" value="MFS_Vesicular_Transporter"/>
</dbReference>
<dbReference type="Proteomes" id="UP000007148">
    <property type="component" value="Unassembled WGS sequence"/>
</dbReference>
<keyword evidence="5 7" id="KW-0472">Membrane</keyword>
<evidence type="ECO:0000256" key="6">
    <source>
        <dbReference type="SAM" id="MobiDB-lite"/>
    </source>
</evidence>
<dbReference type="InParanoid" id="G4TV91"/>
<feature type="transmembrane region" description="Helical" evidence="7">
    <location>
        <begin position="43"/>
        <end position="64"/>
    </location>
</feature>
<dbReference type="InterPro" id="IPR020846">
    <property type="entry name" value="MFS_dom"/>
</dbReference>
<evidence type="ECO:0000256" key="1">
    <source>
        <dbReference type="ARBA" id="ARBA00004141"/>
    </source>
</evidence>
<feature type="compositionally biased region" description="Basic and acidic residues" evidence="6">
    <location>
        <begin position="389"/>
        <end position="403"/>
    </location>
</feature>
<name>G4TV91_SERID</name>
<dbReference type="OMA" id="GESYWML"/>
<feature type="transmembrane region" description="Helical" evidence="7">
    <location>
        <begin position="322"/>
        <end position="345"/>
    </location>
</feature>
<proteinExistence type="predicted"/>
<evidence type="ECO:0000256" key="2">
    <source>
        <dbReference type="ARBA" id="ARBA00022448"/>
    </source>
</evidence>
<dbReference type="PANTHER" id="PTHR23506:SF23">
    <property type="entry name" value="GH10249P"/>
    <property type="match status" value="1"/>
</dbReference>
<dbReference type="Gene3D" id="1.20.1250.20">
    <property type="entry name" value="MFS general substrate transporter like domains"/>
    <property type="match status" value="1"/>
</dbReference>
<feature type="transmembrane region" description="Helical" evidence="7">
    <location>
        <begin position="287"/>
        <end position="310"/>
    </location>
</feature>
<feature type="transmembrane region" description="Helical" evidence="7">
    <location>
        <begin position="12"/>
        <end position="31"/>
    </location>
</feature>
<reference evidence="9 10" key="1">
    <citation type="journal article" date="2011" name="PLoS Pathog.">
        <title>Endophytic Life Strategies Decoded by Genome and Transcriptome Analyses of the Mutualistic Root Symbiont Piriformospora indica.</title>
        <authorList>
            <person name="Zuccaro A."/>
            <person name="Lahrmann U."/>
            <person name="Guldener U."/>
            <person name="Langen G."/>
            <person name="Pfiffi S."/>
            <person name="Biedenkopf D."/>
            <person name="Wong P."/>
            <person name="Samans B."/>
            <person name="Grimm C."/>
            <person name="Basiewicz M."/>
            <person name="Murat C."/>
            <person name="Martin F."/>
            <person name="Kogel K.H."/>
        </authorList>
    </citation>
    <scope>NUCLEOTIDE SEQUENCE [LARGE SCALE GENOMIC DNA]</scope>
    <source>
        <strain evidence="9 10">DSM 11827</strain>
    </source>
</reference>
<dbReference type="InterPro" id="IPR011701">
    <property type="entry name" value="MFS"/>
</dbReference>
<feature type="region of interest" description="Disordered" evidence="6">
    <location>
        <begin position="158"/>
        <end position="179"/>
    </location>
</feature>
<feature type="transmembrane region" description="Helical" evidence="7">
    <location>
        <begin position="199"/>
        <end position="216"/>
    </location>
</feature>
<dbReference type="GO" id="GO:0022857">
    <property type="term" value="F:transmembrane transporter activity"/>
    <property type="evidence" value="ECO:0007669"/>
    <property type="project" value="InterPro"/>
</dbReference>